<name>A0ABW3DAG1_9BACL</name>
<dbReference type="Proteomes" id="UP001597120">
    <property type="component" value="Unassembled WGS sequence"/>
</dbReference>
<evidence type="ECO:0000313" key="1">
    <source>
        <dbReference type="EMBL" id="MFD0869283.1"/>
    </source>
</evidence>
<comment type="caution">
    <text evidence="1">The sequence shown here is derived from an EMBL/GenBank/DDBJ whole genome shotgun (WGS) entry which is preliminary data.</text>
</comment>
<gene>
    <name evidence="1" type="ORF">ACFQ03_08975</name>
</gene>
<accession>A0ABW3DAG1</accession>
<protein>
    <submittedName>
        <fullName evidence="1">Uncharacterized protein</fullName>
    </submittedName>
</protein>
<proteinExistence type="predicted"/>
<sequence>MMIEKEGNEGVEVIITPDAPNEKWQAGKEMSGIVEAILTGINHSIPQRKYVLTASGAKADWIRQNLQIGEAISVKIEIDGGLEEAEYVLAGFNHRFANVLVHEGKVSEAVLNIQDPKIIV</sequence>
<evidence type="ECO:0000313" key="2">
    <source>
        <dbReference type="Proteomes" id="UP001597120"/>
    </source>
</evidence>
<reference evidence="2" key="1">
    <citation type="journal article" date="2019" name="Int. J. Syst. Evol. Microbiol.">
        <title>The Global Catalogue of Microorganisms (GCM) 10K type strain sequencing project: providing services to taxonomists for standard genome sequencing and annotation.</title>
        <authorList>
            <consortium name="The Broad Institute Genomics Platform"/>
            <consortium name="The Broad Institute Genome Sequencing Center for Infectious Disease"/>
            <person name="Wu L."/>
            <person name="Ma J."/>
        </authorList>
    </citation>
    <scope>NUCLEOTIDE SEQUENCE [LARGE SCALE GENOMIC DNA]</scope>
    <source>
        <strain evidence="2">CCUG 57263</strain>
    </source>
</reference>
<dbReference type="EMBL" id="JBHTIU010000028">
    <property type="protein sequence ID" value="MFD0869283.1"/>
    <property type="molecule type" value="Genomic_DNA"/>
</dbReference>
<organism evidence="1 2">
    <name type="scientific">Paenibacillus residui</name>
    <dbReference type="NCBI Taxonomy" id="629724"/>
    <lineage>
        <taxon>Bacteria</taxon>
        <taxon>Bacillati</taxon>
        <taxon>Bacillota</taxon>
        <taxon>Bacilli</taxon>
        <taxon>Bacillales</taxon>
        <taxon>Paenibacillaceae</taxon>
        <taxon>Paenibacillus</taxon>
    </lineage>
</organism>
<keyword evidence="2" id="KW-1185">Reference proteome</keyword>
<dbReference type="RefSeq" id="WP_144940296.1">
    <property type="nucleotide sequence ID" value="NZ_JBHTIU010000028.1"/>
</dbReference>